<keyword evidence="2" id="KW-0238">DNA-binding</keyword>
<evidence type="ECO:0000259" key="5">
    <source>
        <dbReference type="PROSITE" id="PS51294"/>
    </source>
</evidence>
<dbReference type="GeneID" id="106909785"/>
<protein>
    <recommendedName>
        <fullName evidence="8">V-myb avian myeloblastosis viral oncogene homolog-like 1</fullName>
    </recommendedName>
</protein>
<dbReference type="CDD" id="cd00167">
    <property type="entry name" value="SANT"/>
    <property type="match status" value="3"/>
</dbReference>
<dbReference type="GO" id="GO:0000978">
    <property type="term" value="F:RNA polymerase II cis-regulatory region sequence-specific DNA binding"/>
    <property type="evidence" value="ECO:0007669"/>
    <property type="project" value="TreeGrafter"/>
</dbReference>
<dbReference type="InterPro" id="IPR001005">
    <property type="entry name" value="SANT/Myb"/>
</dbReference>
<dbReference type="PANTHER" id="PTHR45614:SF30">
    <property type="entry name" value="MYB-RELATED PROTEIN B"/>
    <property type="match status" value="1"/>
</dbReference>
<dbReference type="Proteomes" id="UP000261480">
    <property type="component" value="Unplaced"/>
</dbReference>
<accession>A0A3B3WLA9</accession>
<dbReference type="RefSeq" id="XP_014831735.1">
    <property type="nucleotide sequence ID" value="XM_014976249.1"/>
</dbReference>
<evidence type="ECO:0000313" key="6">
    <source>
        <dbReference type="Ensembl" id="ENSPMEP00000003585.1"/>
    </source>
</evidence>
<keyword evidence="1" id="KW-0677">Repeat</keyword>
<proteinExistence type="predicted"/>
<dbReference type="Ensembl" id="ENSPMET00000010620.1">
    <property type="protein sequence ID" value="ENSPMEP00000003585.1"/>
    <property type="gene ID" value="ENSPMEG00000004742.1"/>
</dbReference>
<dbReference type="STRING" id="48701.ENSPMEP00000003585"/>
<feature type="region of interest" description="Disordered" evidence="3">
    <location>
        <begin position="1"/>
        <end position="25"/>
    </location>
</feature>
<evidence type="ECO:0000256" key="3">
    <source>
        <dbReference type="SAM" id="MobiDB-lite"/>
    </source>
</evidence>
<reference evidence="6" key="2">
    <citation type="submission" date="2025-09" db="UniProtKB">
        <authorList>
            <consortium name="Ensembl"/>
        </authorList>
    </citation>
    <scope>IDENTIFICATION</scope>
</reference>
<dbReference type="PROSITE" id="PS50090">
    <property type="entry name" value="MYB_LIKE"/>
    <property type="match status" value="3"/>
</dbReference>
<feature type="domain" description="HTH myb-type" evidence="5">
    <location>
        <begin position="22"/>
        <end position="71"/>
    </location>
</feature>
<evidence type="ECO:0008006" key="8">
    <source>
        <dbReference type="Google" id="ProtNLM"/>
    </source>
</evidence>
<dbReference type="PROSITE" id="PS51294">
    <property type="entry name" value="HTH_MYB"/>
    <property type="match status" value="3"/>
</dbReference>
<dbReference type="InterPro" id="IPR017930">
    <property type="entry name" value="Myb_dom"/>
</dbReference>
<evidence type="ECO:0000313" key="7">
    <source>
        <dbReference type="Proteomes" id="UP000261480"/>
    </source>
</evidence>
<feature type="region of interest" description="Disordered" evidence="3">
    <location>
        <begin position="459"/>
        <end position="484"/>
    </location>
</feature>
<dbReference type="GO" id="GO:0005634">
    <property type="term" value="C:nucleus"/>
    <property type="evidence" value="ECO:0007669"/>
    <property type="project" value="TreeGrafter"/>
</dbReference>
<keyword evidence="7" id="KW-1185">Reference proteome</keyword>
<dbReference type="SMART" id="SM00717">
    <property type="entry name" value="SANT"/>
    <property type="match status" value="3"/>
</dbReference>
<evidence type="ECO:0000259" key="4">
    <source>
        <dbReference type="PROSITE" id="PS50090"/>
    </source>
</evidence>
<evidence type="ECO:0000256" key="2">
    <source>
        <dbReference type="ARBA" id="ARBA00023125"/>
    </source>
</evidence>
<dbReference type="PANTHER" id="PTHR45614">
    <property type="entry name" value="MYB PROTEIN-RELATED"/>
    <property type="match status" value="1"/>
</dbReference>
<name>A0A3B3WLA9_9TELE</name>
<reference evidence="6" key="1">
    <citation type="submission" date="2025-08" db="UniProtKB">
        <authorList>
            <consortium name="Ensembl"/>
        </authorList>
    </citation>
    <scope>IDENTIFICATION</scope>
</reference>
<dbReference type="GO" id="GO:0000981">
    <property type="term" value="F:DNA-binding transcription factor activity, RNA polymerase II-specific"/>
    <property type="evidence" value="ECO:0007669"/>
    <property type="project" value="TreeGrafter"/>
</dbReference>
<sequence>MSSWSHRTSSKSRSRRVKRFSKVSLQKPGWTKEEDELLRRLVKERGASSWSSVALSFRGHRSEVQCQRRWQQIKNPELVKGPWTQEEDRRVMELVQKYGVKRWSLIAKHLHTRNGKQCRERWHNHLNPAVKKSSWTAEEDRVVCQAHRLLGNRWADISKLLPGRTDNSIKNHWNSTLKRKVEKEGYLHFLQLHGSSSAPRPGTRTHASRRAQTKADSLSTIKDESSFSSNQSTCRPHGSSAHLCSTWAPASCSGCKQGVSTELMEMKSCSSQNLEAWSYQEMTSHPSPEAPLLREDSPSVIDLSRSYVPGVKEQLMKTDEGASFLDSSSSWERSSMMEAAVFSPAEVFSLSAAEELSFQRPPLTSTPLCSLKHQNVCCVHCSLGSRTEQIKALFPSAPETPTPLKVPDCQDEVAACSRLMMNLTGGERSSDPDSQQSSCSSEVHGESLLSSILQSQNGTGSASQVQVGSGSGQQKVQGPSGSAVPAQARFVPTCDEFECFPLDEQLEVWWAQQHAPNQGSPECPANRTNPFEVSGELQVVMFGRTEDQASLTQQARHYVAP</sequence>
<feature type="domain" description="Myb-like" evidence="4">
    <location>
        <begin position="75"/>
        <end position="126"/>
    </location>
</feature>
<dbReference type="Pfam" id="PF13921">
    <property type="entry name" value="Myb_DNA-bind_6"/>
    <property type="match status" value="1"/>
</dbReference>
<feature type="domain" description="Myb-like" evidence="4">
    <location>
        <begin position="22"/>
        <end position="74"/>
    </location>
</feature>
<feature type="compositionally biased region" description="Basic residues" evidence="3">
    <location>
        <begin position="8"/>
        <end position="21"/>
    </location>
</feature>
<dbReference type="SUPFAM" id="SSF46689">
    <property type="entry name" value="Homeodomain-like"/>
    <property type="match status" value="2"/>
</dbReference>
<feature type="compositionally biased region" description="Low complexity" evidence="3">
    <location>
        <begin position="460"/>
        <end position="482"/>
    </location>
</feature>
<dbReference type="Gene3D" id="1.10.10.60">
    <property type="entry name" value="Homeodomain-like"/>
    <property type="match status" value="3"/>
</dbReference>
<feature type="domain" description="HTH myb-type" evidence="5">
    <location>
        <begin position="131"/>
        <end position="181"/>
    </location>
</feature>
<dbReference type="Pfam" id="PF00249">
    <property type="entry name" value="Myb_DNA-binding"/>
    <property type="match status" value="1"/>
</dbReference>
<dbReference type="InterPro" id="IPR050560">
    <property type="entry name" value="MYB_TF"/>
</dbReference>
<dbReference type="FunFam" id="1.10.10.60:FF:000010">
    <property type="entry name" value="Transcriptional activator Myb isoform A"/>
    <property type="match status" value="1"/>
</dbReference>
<feature type="domain" description="Myb-like" evidence="4">
    <location>
        <begin position="127"/>
        <end position="177"/>
    </location>
</feature>
<organism evidence="6 7">
    <name type="scientific">Poecilia mexicana</name>
    <dbReference type="NCBI Taxonomy" id="48701"/>
    <lineage>
        <taxon>Eukaryota</taxon>
        <taxon>Metazoa</taxon>
        <taxon>Chordata</taxon>
        <taxon>Craniata</taxon>
        <taxon>Vertebrata</taxon>
        <taxon>Euteleostomi</taxon>
        <taxon>Actinopterygii</taxon>
        <taxon>Neopterygii</taxon>
        <taxon>Teleostei</taxon>
        <taxon>Neoteleostei</taxon>
        <taxon>Acanthomorphata</taxon>
        <taxon>Ovalentaria</taxon>
        <taxon>Atherinomorphae</taxon>
        <taxon>Cyprinodontiformes</taxon>
        <taxon>Poeciliidae</taxon>
        <taxon>Poeciliinae</taxon>
        <taxon>Poecilia</taxon>
    </lineage>
</organism>
<feature type="compositionally biased region" description="Polar residues" evidence="3">
    <location>
        <begin position="214"/>
        <end position="231"/>
    </location>
</feature>
<feature type="region of interest" description="Disordered" evidence="3">
    <location>
        <begin position="192"/>
        <end position="231"/>
    </location>
</feature>
<dbReference type="InterPro" id="IPR009057">
    <property type="entry name" value="Homeodomain-like_sf"/>
</dbReference>
<evidence type="ECO:0000256" key="1">
    <source>
        <dbReference type="ARBA" id="ARBA00022737"/>
    </source>
</evidence>
<dbReference type="AlphaFoldDB" id="A0A3B3WLA9"/>
<feature type="domain" description="HTH myb-type" evidence="5">
    <location>
        <begin position="75"/>
        <end position="130"/>
    </location>
</feature>